<protein>
    <submittedName>
        <fullName evidence="1">Uncharacterized protein</fullName>
    </submittedName>
</protein>
<name>A0ABQ8PAG5_9CRYT</name>
<dbReference type="Proteomes" id="UP001071777">
    <property type="component" value="Unassembled WGS sequence"/>
</dbReference>
<reference evidence="1" key="1">
    <citation type="submission" date="2022-10" db="EMBL/GenBank/DDBJ databases">
        <title>Adaptive evolution leads to modifications in subtelomeric GC content in a zoonotic Cryptosporidium species.</title>
        <authorList>
            <person name="Li J."/>
            <person name="Feng Y."/>
            <person name="Xiao L."/>
        </authorList>
    </citation>
    <scope>NUCLEOTIDE SEQUENCE</scope>
    <source>
        <strain evidence="1">25894</strain>
    </source>
</reference>
<proteinExistence type="predicted"/>
<evidence type="ECO:0000313" key="1">
    <source>
        <dbReference type="EMBL" id="KAJ1614552.1"/>
    </source>
</evidence>
<accession>A0ABQ8PAG5</accession>
<evidence type="ECO:0000313" key="2">
    <source>
        <dbReference type="Proteomes" id="UP001071777"/>
    </source>
</evidence>
<organism evidence="1 2">
    <name type="scientific">Cryptosporidium canis</name>
    <dbReference type="NCBI Taxonomy" id="195482"/>
    <lineage>
        <taxon>Eukaryota</taxon>
        <taxon>Sar</taxon>
        <taxon>Alveolata</taxon>
        <taxon>Apicomplexa</taxon>
        <taxon>Conoidasida</taxon>
        <taxon>Coccidia</taxon>
        <taxon>Eucoccidiorida</taxon>
        <taxon>Eimeriorina</taxon>
        <taxon>Cryptosporidiidae</taxon>
        <taxon>Cryptosporidium</taxon>
    </lineage>
</organism>
<sequence length="680" mass="78499">MNCVRDGRLCSSIESRIEIELEAIKGSASNELTISESTFESLVELVCKSFDHIYIVQELVGALKLYSGRTFACIQQINVYNGYSEYARPQLLSILKKSWIISIGICRRISILEDSFVERVGNYCDLDDSRSALDSISYLVLPFLIIRGSNLSSELYLAGLRDKLSLLDEIKLGSRFRCLKLVSSISYANRESEVNKGGFSNKAKCEKDDPKLEKEIKQLSTIEQRTCAVLNMLTLSDNNSNVDTIFCVGNYKLVLNLWEEYICMGYRDRLIVEIIETNNLPSNRLKCEILFIMTVHIREVSVFEDVVRLIISRTSHDHKIMHYIYGRWKSISANKLECISENLSIEEIERHREKMRALIWEFQILMPIISESDSYFIKLQSIALCYFLISEIIQRDEVTCEYKKEVEYMNNVIQILSGDVESLTCESLLQSFVLERCVYPKMGVFSERTMFSPGSLNLIGHIASAYLDSDMSKAVYYQLVSNMLSDPLIRKRFNLDMTYKDSSGSLVDILDLNRLFSQDNLTKFIYLFGKIPSELISLAVYKFPSQSKVELPFLDTFSPRVVQNSTKYSNSLKFTMEYSNVMEKIHRECKSNIKVALLMLIDLTKRLLNKHISNSKGKKSDQSSYQDDQWDFYYSYVILYKYLCSNFEKYSDYVDQHVLIALNGVTKPELIIPKNITFVY</sequence>
<comment type="caution">
    <text evidence="1">The sequence shown here is derived from an EMBL/GenBank/DDBJ whole genome shotgun (WGS) entry which is preliminary data.</text>
</comment>
<dbReference type="EMBL" id="JAPCXB010000019">
    <property type="protein sequence ID" value="KAJ1614552.1"/>
    <property type="molecule type" value="Genomic_DNA"/>
</dbReference>
<keyword evidence="2" id="KW-1185">Reference proteome</keyword>
<gene>
    <name evidence="1" type="ORF">OJ252_572</name>
</gene>